<dbReference type="AlphaFoldDB" id="A0A3B7MG07"/>
<dbReference type="InterPro" id="IPR011334">
    <property type="entry name" value="UDP-acyl_GlcNac_deAcase_C"/>
</dbReference>
<dbReference type="Gene3D" id="3.30.1700.10">
    <property type="entry name" value="lpxc deacetylase, domain 2"/>
    <property type="match status" value="1"/>
</dbReference>
<evidence type="ECO:0000256" key="11">
    <source>
        <dbReference type="ARBA" id="ARBA00024535"/>
    </source>
</evidence>
<dbReference type="GO" id="GO:0009245">
    <property type="term" value="P:lipid A biosynthetic process"/>
    <property type="evidence" value="ECO:0007669"/>
    <property type="project" value="UniProtKB-UniRule"/>
</dbReference>
<evidence type="ECO:0000256" key="1">
    <source>
        <dbReference type="ARBA" id="ARBA00001947"/>
    </source>
</evidence>
<keyword evidence="8 12" id="KW-0378">Hydrolase</keyword>
<evidence type="ECO:0000256" key="5">
    <source>
        <dbReference type="ARBA" id="ARBA00022516"/>
    </source>
</evidence>
<evidence type="ECO:0000256" key="9">
    <source>
        <dbReference type="ARBA" id="ARBA00022833"/>
    </source>
</evidence>
<keyword evidence="9 12" id="KW-0862">Zinc</keyword>
<organism evidence="13 14">
    <name type="scientific">Thermosynechococcus sichuanensis E542</name>
    <dbReference type="NCBI Taxonomy" id="2016101"/>
    <lineage>
        <taxon>Bacteria</taxon>
        <taxon>Bacillati</taxon>
        <taxon>Cyanobacteriota</taxon>
        <taxon>Cyanophyceae</taxon>
        <taxon>Acaryochloridales</taxon>
        <taxon>Thermosynechococcaceae</taxon>
        <taxon>Thermosynechococcus</taxon>
        <taxon>Thermosynechococcus sichuanensis</taxon>
    </lineage>
</organism>
<dbReference type="NCBIfam" id="TIGR00325">
    <property type="entry name" value="lpxC"/>
    <property type="match status" value="1"/>
</dbReference>
<dbReference type="PANTHER" id="PTHR33694:SF1">
    <property type="entry name" value="UDP-3-O-ACYL-N-ACETYLGLUCOSAMINE DEACETYLASE 1, MITOCHONDRIAL-RELATED"/>
    <property type="match status" value="1"/>
</dbReference>
<sequence length="285" mass="30466">MVTTSVPTAPTATAQQTLGRAVQWSGVGLHSGQWVEVTLKPAPANTGRQFVRLDLEGQPVIPAQIAAVKSTQLATELVAHGASVRTVEHLLAALAIAGIDNVMIEMTGAEVPVLDGSAQPWLEGIQGVGVVPQEVPRPALTLRQPVTVYEGEAFVSAIPAPELRLTYGIDFPYAAIGRQWCSFTPSELAIAVAPARTFGFAEQVEYLRSQGLIQGGSLENALVCSTSGWVNPPLRFADEPVRHKLLDLWGDLALLGTPPIAHYVAYRASHHLHTQLARAIARQMV</sequence>
<dbReference type="InterPro" id="IPR020568">
    <property type="entry name" value="Ribosomal_Su5_D2-typ_SF"/>
</dbReference>
<dbReference type="EMBL" id="CP032152">
    <property type="protein sequence ID" value="AXY68354.1"/>
    <property type="molecule type" value="Genomic_DNA"/>
</dbReference>
<keyword evidence="7 12" id="KW-0479">Metal-binding</keyword>
<name>A0A3B7MG07_9CYAN</name>
<dbReference type="KEGG" id="tsq:D3A95_10445"/>
<evidence type="ECO:0000256" key="7">
    <source>
        <dbReference type="ARBA" id="ARBA00022723"/>
    </source>
</evidence>
<comment type="function">
    <text evidence="2 12">Catalyzes the hydrolysis of UDP-3-O-myristoyl-N-acetylglucosamine to form UDP-3-O-myristoylglucosamine and acetate, the committed step in lipid A biosynthesis.</text>
</comment>
<feature type="binding site" evidence="12">
    <location>
        <position position="243"/>
    </location>
    <ligand>
        <name>Zn(2+)</name>
        <dbReference type="ChEBI" id="CHEBI:29105"/>
    </ligand>
</feature>
<comment type="catalytic activity">
    <reaction evidence="11 12">
        <text>a UDP-3-O-[(3R)-3-hydroxyacyl]-N-acetyl-alpha-D-glucosamine + H2O = a UDP-3-O-[(3R)-3-hydroxyacyl]-alpha-D-glucosamine + acetate</text>
        <dbReference type="Rhea" id="RHEA:67816"/>
        <dbReference type="ChEBI" id="CHEBI:15377"/>
        <dbReference type="ChEBI" id="CHEBI:30089"/>
        <dbReference type="ChEBI" id="CHEBI:137740"/>
        <dbReference type="ChEBI" id="CHEBI:173225"/>
        <dbReference type="EC" id="3.5.1.108"/>
    </reaction>
</comment>
<comment type="pathway">
    <text evidence="3 12">Glycolipid biosynthesis; lipid IV(A) biosynthesis; lipid IV(A) from (3R)-3-hydroxytetradecanoyl-[acyl-carrier-protein] and UDP-N-acetyl-alpha-D-glucosamine: step 2/6.</text>
</comment>
<keyword evidence="6 12" id="KW-0441">Lipid A biosynthesis</keyword>
<evidence type="ECO:0000313" key="14">
    <source>
        <dbReference type="Proteomes" id="UP000261812"/>
    </source>
</evidence>
<comment type="cofactor">
    <cofactor evidence="1 12">
        <name>Zn(2+)</name>
        <dbReference type="ChEBI" id="CHEBI:29105"/>
    </cofactor>
</comment>
<evidence type="ECO:0000256" key="3">
    <source>
        <dbReference type="ARBA" id="ARBA00005002"/>
    </source>
</evidence>
<dbReference type="Gene3D" id="3.30.230.20">
    <property type="entry name" value="lpxc deacetylase, domain 1"/>
    <property type="match status" value="1"/>
</dbReference>
<evidence type="ECO:0000256" key="2">
    <source>
        <dbReference type="ARBA" id="ARBA00002923"/>
    </source>
</evidence>
<dbReference type="SUPFAM" id="SSF54211">
    <property type="entry name" value="Ribosomal protein S5 domain 2-like"/>
    <property type="match status" value="2"/>
</dbReference>
<keyword evidence="14" id="KW-1185">Reference proteome</keyword>
<keyword evidence="5 12" id="KW-0444">Lipid biosynthesis</keyword>
<feature type="active site" description="Proton donor" evidence="12">
    <location>
        <position position="270"/>
    </location>
</feature>
<dbReference type="Proteomes" id="UP000261812">
    <property type="component" value="Chromosome"/>
</dbReference>
<evidence type="ECO:0000256" key="10">
    <source>
        <dbReference type="ARBA" id="ARBA00023098"/>
    </source>
</evidence>
<evidence type="ECO:0000313" key="13">
    <source>
        <dbReference type="EMBL" id="AXY68354.1"/>
    </source>
</evidence>
<dbReference type="PANTHER" id="PTHR33694">
    <property type="entry name" value="UDP-3-O-ACYL-N-ACETYLGLUCOSAMINE DEACETYLASE 1, MITOCHONDRIAL-RELATED"/>
    <property type="match status" value="1"/>
</dbReference>
<dbReference type="UniPathway" id="UPA00359">
    <property type="reaction ID" value="UER00478"/>
</dbReference>
<feature type="binding site" evidence="12">
    <location>
        <position position="89"/>
    </location>
    <ligand>
        <name>Zn(2+)</name>
        <dbReference type="ChEBI" id="CHEBI:29105"/>
    </ligand>
</feature>
<dbReference type="EC" id="3.5.1.108" evidence="4 12"/>
<dbReference type="GO" id="GO:0046872">
    <property type="term" value="F:metal ion binding"/>
    <property type="evidence" value="ECO:0007669"/>
    <property type="project" value="UniProtKB-KW"/>
</dbReference>
<dbReference type="InterPro" id="IPR015870">
    <property type="entry name" value="UDP-acyl_N-AcGlcN_deAcase_N"/>
</dbReference>
<keyword evidence="10 12" id="KW-0443">Lipid metabolism</keyword>
<dbReference type="HAMAP" id="MF_00388">
    <property type="entry name" value="LpxC"/>
    <property type="match status" value="1"/>
</dbReference>
<feature type="binding site" evidence="12">
    <location>
        <position position="247"/>
    </location>
    <ligand>
        <name>Zn(2+)</name>
        <dbReference type="ChEBI" id="CHEBI:29105"/>
    </ligand>
</feature>
<evidence type="ECO:0000256" key="12">
    <source>
        <dbReference type="HAMAP-Rule" id="MF_00388"/>
    </source>
</evidence>
<dbReference type="InterPro" id="IPR004463">
    <property type="entry name" value="UDP-acyl_GlcNac_deAcase"/>
</dbReference>
<accession>A0A3B7MG07</accession>
<dbReference type="Pfam" id="PF03331">
    <property type="entry name" value="LpxC"/>
    <property type="match status" value="1"/>
</dbReference>
<proteinExistence type="inferred from homology"/>
<evidence type="ECO:0000256" key="4">
    <source>
        <dbReference type="ARBA" id="ARBA00012745"/>
    </source>
</evidence>
<evidence type="ECO:0000256" key="8">
    <source>
        <dbReference type="ARBA" id="ARBA00022801"/>
    </source>
</evidence>
<comment type="similarity">
    <text evidence="12">Belongs to the LpxC family.</text>
</comment>
<dbReference type="GO" id="GO:0103117">
    <property type="term" value="F:UDP-3-O-acyl-N-acetylglucosamine deacetylase activity"/>
    <property type="evidence" value="ECO:0007669"/>
    <property type="project" value="UniProtKB-UniRule"/>
</dbReference>
<reference evidence="14" key="1">
    <citation type="submission" date="2018-09" db="EMBL/GenBank/DDBJ databases">
        <title>Complete genome sequence of thermophilic cyanobacteria strain Thermosynechococcus elongatus PKUAC-SCTE542.</title>
        <authorList>
            <person name="Liang Y."/>
            <person name="Tang J."/>
            <person name="Daroch M."/>
        </authorList>
    </citation>
    <scope>NUCLEOTIDE SEQUENCE [LARGE SCALE GENOMIC DNA]</scope>
    <source>
        <strain evidence="14">E542</strain>
    </source>
</reference>
<dbReference type="RefSeq" id="WP_181494931.1">
    <property type="nucleotide sequence ID" value="NZ_CP032152.1"/>
</dbReference>
<gene>
    <name evidence="12" type="primary">lpxC</name>
    <name evidence="13" type="ORF">D3A95_10445</name>
</gene>
<evidence type="ECO:0000256" key="6">
    <source>
        <dbReference type="ARBA" id="ARBA00022556"/>
    </source>
</evidence>
<dbReference type="GO" id="GO:0016020">
    <property type="term" value="C:membrane"/>
    <property type="evidence" value="ECO:0007669"/>
    <property type="project" value="GOC"/>
</dbReference>
<protein>
    <recommendedName>
        <fullName evidence="4 12">UDP-3-O-acyl-N-acetylglucosamine deacetylase</fullName>
        <shortName evidence="12">UDP-3-O-acyl-GlcNAc deacetylase</shortName>
        <ecNumber evidence="4 12">3.5.1.108</ecNumber>
    </recommendedName>
    <alternativeName>
        <fullName evidence="12">UDP-3-O-[R-3-hydroxymyristoyl]-N-acetylglucosamine deacetylase</fullName>
    </alternativeName>
</protein>